<dbReference type="RefSeq" id="WP_058642015.1">
    <property type="nucleotide sequence ID" value="NZ_LDSL01000064.1"/>
</dbReference>
<evidence type="ECO:0000313" key="2">
    <source>
        <dbReference type="Proteomes" id="UP000072741"/>
    </source>
</evidence>
<evidence type="ECO:0000313" key="1">
    <source>
        <dbReference type="EMBL" id="KTT21872.1"/>
    </source>
</evidence>
<proteinExistence type="predicted"/>
<gene>
    <name evidence="1" type="ORF">NS331_10935</name>
</gene>
<sequence>MKKAWVIVRPVIGYEDSLEVVAAALTKGEADAAARRVNAFFHSLQKRLARMPDPFEDGISDEEHSDRWDRRHKAITGARWPFGYSFESDLGQSGDVAIVKAVPFVTGGAR</sequence>
<accession>A0A147GWW2</accession>
<dbReference type="AlphaFoldDB" id="A0A147GWW2"/>
<organism evidence="1 2">
    <name type="scientific">Pseudacidovorax intermedius</name>
    <dbReference type="NCBI Taxonomy" id="433924"/>
    <lineage>
        <taxon>Bacteria</taxon>
        <taxon>Pseudomonadati</taxon>
        <taxon>Pseudomonadota</taxon>
        <taxon>Betaproteobacteria</taxon>
        <taxon>Burkholderiales</taxon>
        <taxon>Comamonadaceae</taxon>
        <taxon>Pseudacidovorax</taxon>
    </lineage>
</organism>
<comment type="caution">
    <text evidence="1">The sequence shown here is derived from an EMBL/GenBank/DDBJ whole genome shotgun (WGS) entry which is preliminary data.</text>
</comment>
<protein>
    <submittedName>
        <fullName evidence="1">Uncharacterized protein</fullName>
    </submittedName>
</protein>
<keyword evidence="2" id="KW-1185">Reference proteome</keyword>
<name>A0A147GWW2_9BURK</name>
<dbReference type="EMBL" id="LDSL01000064">
    <property type="protein sequence ID" value="KTT21872.1"/>
    <property type="molecule type" value="Genomic_DNA"/>
</dbReference>
<dbReference type="OrthoDB" id="8922160at2"/>
<dbReference type="Proteomes" id="UP000072741">
    <property type="component" value="Unassembled WGS sequence"/>
</dbReference>
<reference evidence="1 2" key="1">
    <citation type="journal article" date="2016" name="Front. Microbiol.">
        <title>Genomic Resource of Rice Seed Associated Bacteria.</title>
        <authorList>
            <person name="Midha S."/>
            <person name="Bansal K."/>
            <person name="Sharma S."/>
            <person name="Kumar N."/>
            <person name="Patil P.P."/>
            <person name="Chaudhry V."/>
            <person name="Patil P.B."/>
        </authorList>
    </citation>
    <scope>NUCLEOTIDE SEQUENCE [LARGE SCALE GENOMIC DNA]</scope>
    <source>
        <strain evidence="1 2">NS331</strain>
    </source>
</reference>